<sequence>MKYITYKWGLHVSNLHVSFCDELENIYLTALVS</sequence>
<reference evidence="1" key="1">
    <citation type="submission" date="2014-11" db="EMBL/GenBank/DDBJ databases">
        <authorList>
            <person name="Amaro Gonzalez C."/>
        </authorList>
    </citation>
    <scope>NUCLEOTIDE SEQUENCE</scope>
</reference>
<name>A0A0E9PFJ3_ANGAN</name>
<accession>A0A0E9PFJ3</accession>
<protein>
    <submittedName>
        <fullName evidence="1">Uncharacterized protein</fullName>
    </submittedName>
</protein>
<organism evidence="1">
    <name type="scientific">Anguilla anguilla</name>
    <name type="common">European freshwater eel</name>
    <name type="synonym">Muraena anguilla</name>
    <dbReference type="NCBI Taxonomy" id="7936"/>
    <lineage>
        <taxon>Eukaryota</taxon>
        <taxon>Metazoa</taxon>
        <taxon>Chordata</taxon>
        <taxon>Craniata</taxon>
        <taxon>Vertebrata</taxon>
        <taxon>Euteleostomi</taxon>
        <taxon>Actinopterygii</taxon>
        <taxon>Neopterygii</taxon>
        <taxon>Teleostei</taxon>
        <taxon>Anguilliformes</taxon>
        <taxon>Anguillidae</taxon>
        <taxon>Anguilla</taxon>
    </lineage>
</organism>
<proteinExistence type="predicted"/>
<reference evidence="1" key="2">
    <citation type="journal article" date="2015" name="Fish Shellfish Immunol.">
        <title>Early steps in the European eel (Anguilla anguilla)-Vibrio vulnificus interaction in the gills: Role of the RtxA13 toxin.</title>
        <authorList>
            <person name="Callol A."/>
            <person name="Pajuelo D."/>
            <person name="Ebbesson L."/>
            <person name="Teles M."/>
            <person name="MacKenzie S."/>
            <person name="Amaro C."/>
        </authorList>
    </citation>
    <scope>NUCLEOTIDE SEQUENCE</scope>
</reference>
<dbReference type="EMBL" id="GBXM01105747">
    <property type="protein sequence ID" value="JAH02830.1"/>
    <property type="molecule type" value="Transcribed_RNA"/>
</dbReference>
<evidence type="ECO:0000313" key="1">
    <source>
        <dbReference type="EMBL" id="JAH02830.1"/>
    </source>
</evidence>
<dbReference type="AlphaFoldDB" id="A0A0E9PFJ3"/>